<dbReference type="RefSeq" id="WP_090243560.1">
    <property type="nucleotide sequence ID" value="NZ_FNOU01000004.1"/>
</dbReference>
<name>A0A1H3D0Z4_EUBBA</name>
<keyword evidence="1" id="KW-0732">Signal</keyword>
<dbReference type="STRING" id="1528.SAMN04488579_10430"/>
<gene>
    <name evidence="3" type="ORF">SAMN04488579_10430</name>
</gene>
<dbReference type="EMBL" id="FNOU01000004">
    <property type="protein sequence ID" value="SDX59349.1"/>
    <property type="molecule type" value="Genomic_DNA"/>
</dbReference>
<dbReference type="OrthoDB" id="9802197at2"/>
<dbReference type="Pfam" id="PF13290">
    <property type="entry name" value="CHB_HEX_C_1"/>
    <property type="match status" value="1"/>
</dbReference>
<protein>
    <submittedName>
        <fullName evidence="3">Chitobiase/beta-hexosaminidase C-terminal domain-containing protein</fullName>
    </submittedName>
</protein>
<organism evidence="3 4">
    <name type="scientific">Eubacterium barkeri</name>
    <name type="common">Clostridium barkeri</name>
    <dbReference type="NCBI Taxonomy" id="1528"/>
    <lineage>
        <taxon>Bacteria</taxon>
        <taxon>Bacillati</taxon>
        <taxon>Bacillota</taxon>
        <taxon>Clostridia</taxon>
        <taxon>Eubacteriales</taxon>
        <taxon>Eubacteriaceae</taxon>
        <taxon>Eubacterium</taxon>
    </lineage>
</organism>
<evidence type="ECO:0000259" key="2">
    <source>
        <dbReference type="Pfam" id="PF13290"/>
    </source>
</evidence>
<sequence>MKKFMLFCVGLSILGVLSGCGDSTTNLNPPSYSVNAGTYAAAQSVVMNKPEGEEITIYYTTDGSDPTDQSTQYNGKAIPIEKTTTLKSIAKDKKGNQSAVATADYVINIPVATPQPTPETPTAAVSTTYENIGDISGRYISKKNTDYVYETQVFLDPQHNYFEYFNGALAQYVKGTVEYVFHDTYHPMIEIKNVDTHGDFSFDTIQIEPGSKGDGQIDISNVNGRSYHLYFLDNSSIEYLIDK</sequence>
<feature type="domain" description="GH29D-like beta-sandwich" evidence="2">
    <location>
        <begin position="35"/>
        <end position="102"/>
    </location>
</feature>
<evidence type="ECO:0000313" key="3">
    <source>
        <dbReference type="EMBL" id="SDX59349.1"/>
    </source>
</evidence>
<dbReference type="Proteomes" id="UP000199652">
    <property type="component" value="Unassembled WGS sequence"/>
</dbReference>
<evidence type="ECO:0000256" key="1">
    <source>
        <dbReference type="SAM" id="SignalP"/>
    </source>
</evidence>
<keyword evidence="4" id="KW-1185">Reference proteome</keyword>
<feature type="chain" id="PRO_5039121380" evidence="1">
    <location>
        <begin position="19"/>
        <end position="243"/>
    </location>
</feature>
<feature type="signal peptide" evidence="1">
    <location>
        <begin position="1"/>
        <end position="18"/>
    </location>
</feature>
<dbReference type="InterPro" id="IPR059177">
    <property type="entry name" value="GH29D-like_dom"/>
</dbReference>
<dbReference type="PROSITE" id="PS51257">
    <property type="entry name" value="PROKAR_LIPOPROTEIN"/>
    <property type="match status" value="1"/>
</dbReference>
<proteinExistence type="predicted"/>
<accession>A0A1H3D0Z4</accession>
<reference evidence="4" key="1">
    <citation type="submission" date="2016-10" db="EMBL/GenBank/DDBJ databases">
        <authorList>
            <person name="Varghese N."/>
            <person name="Submissions S."/>
        </authorList>
    </citation>
    <scope>NUCLEOTIDE SEQUENCE [LARGE SCALE GENOMIC DNA]</scope>
    <source>
        <strain evidence="4">VPI 5359</strain>
    </source>
</reference>
<dbReference type="AlphaFoldDB" id="A0A1H3D0Z4"/>
<evidence type="ECO:0000313" key="4">
    <source>
        <dbReference type="Proteomes" id="UP000199652"/>
    </source>
</evidence>